<reference evidence="2" key="1">
    <citation type="journal article" date="2022" name="bioRxiv">
        <title>Sequencing and chromosome-scale assembly of the giantPleurodeles waltlgenome.</title>
        <authorList>
            <person name="Brown T."/>
            <person name="Elewa A."/>
            <person name="Iarovenko S."/>
            <person name="Subramanian E."/>
            <person name="Araus A.J."/>
            <person name="Petzold A."/>
            <person name="Susuki M."/>
            <person name="Suzuki K.-i.T."/>
            <person name="Hayashi T."/>
            <person name="Toyoda A."/>
            <person name="Oliveira C."/>
            <person name="Osipova E."/>
            <person name="Leigh N.D."/>
            <person name="Simon A."/>
            <person name="Yun M.H."/>
        </authorList>
    </citation>
    <scope>NUCLEOTIDE SEQUENCE</scope>
    <source>
        <strain evidence="2">20211129_DDA</strain>
        <tissue evidence="2">Liver</tissue>
    </source>
</reference>
<feature type="region of interest" description="Disordered" evidence="1">
    <location>
        <begin position="36"/>
        <end position="64"/>
    </location>
</feature>
<organism evidence="2 3">
    <name type="scientific">Pleurodeles waltl</name>
    <name type="common">Iberian ribbed newt</name>
    <dbReference type="NCBI Taxonomy" id="8319"/>
    <lineage>
        <taxon>Eukaryota</taxon>
        <taxon>Metazoa</taxon>
        <taxon>Chordata</taxon>
        <taxon>Craniata</taxon>
        <taxon>Vertebrata</taxon>
        <taxon>Euteleostomi</taxon>
        <taxon>Amphibia</taxon>
        <taxon>Batrachia</taxon>
        <taxon>Caudata</taxon>
        <taxon>Salamandroidea</taxon>
        <taxon>Salamandridae</taxon>
        <taxon>Pleurodelinae</taxon>
        <taxon>Pleurodeles</taxon>
    </lineage>
</organism>
<dbReference type="EMBL" id="JANPWB010000003">
    <property type="protein sequence ID" value="KAJ1200880.1"/>
    <property type="molecule type" value="Genomic_DNA"/>
</dbReference>
<evidence type="ECO:0000256" key="1">
    <source>
        <dbReference type="SAM" id="MobiDB-lite"/>
    </source>
</evidence>
<comment type="caution">
    <text evidence="2">The sequence shown here is derived from an EMBL/GenBank/DDBJ whole genome shotgun (WGS) entry which is preliminary data.</text>
</comment>
<dbReference type="Proteomes" id="UP001066276">
    <property type="component" value="Chromosome 2_1"/>
</dbReference>
<gene>
    <name evidence="2" type="ORF">NDU88_004701</name>
</gene>
<keyword evidence="3" id="KW-1185">Reference proteome</keyword>
<evidence type="ECO:0000313" key="2">
    <source>
        <dbReference type="EMBL" id="KAJ1200880.1"/>
    </source>
</evidence>
<sequence length="109" mass="13197">MLTWHVPRHQSLLDMSSRWVHESSAKRREGFYQKPTHHKMQTVSRWPRPDVSRGRAHAQTKRVETNKSRLLRGILNLLLIEWQKQQELRLKKVHMNREEEHQNGVTFKK</sequence>
<proteinExistence type="predicted"/>
<evidence type="ECO:0000313" key="3">
    <source>
        <dbReference type="Proteomes" id="UP001066276"/>
    </source>
</evidence>
<accession>A0AAV7VL26</accession>
<dbReference type="AlphaFoldDB" id="A0AAV7VL26"/>
<protein>
    <submittedName>
        <fullName evidence="2">Uncharacterized protein</fullName>
    </submittedName>
</protein>
<name>A0AAV7VL26_PLEWA</name>